<dbReference type="InterPro" id="IPR036565">
    <property type="entry name" value="Mur-like_cat_sf"/>
</dbReference>
<dbReference type="AlphaFoldDB" id="A0A7C5LS66"/>
<comment type="pathway">
    <text evidence="2 9">Cell wall biogenesis; peptidoglycan biosynthesis.</text>
</comment>
<sequence length="481" mass="52032">MIKASTYRGEEVAVFGLGRSGITTALSLQSGGATVYAWDDNQDARKFAKSQGVHIRDLRKIDWSKISALALSPGVPDTLPEPHWSAKLAKSADVPIIGDIEIFAREVMARAPERRPKIIAITGTNGKSTTTALIGHILQDCGRDAQVGGNIGRGVLDLDDMHAGAVYVIELSSYQLERTYSLKANAAVFLNLSSDHLVRHGDMEGYKRAKLRIFNNQDKTDTAVIGVDDPHVKAICSKLIARNNRKIAPISGRRSMGRGACVIKGVLYALINKKCEKIADLNHAPNLVGEHNWQNAAAAFAAVHALGLDARKIGQALLSFPGLAHRMENIGKVGPVLFVNDSKATNVDAAAQALKAYDNIYWIAGGQADKGGIEDLQKFFPHISRAYLIGEAAMGFATTLREAKVPCKISKELRLAIMCATKDALNSRSKNPVILLSPACASFDQFKSFEARGDDFRTLAEEIISIFEREKQNMQTGAGAA</sequence>
<evidence type="ECO:0000256" key="3">
    <source>
        <dbReference type="ARBA" id="ARBA00022490"/>
    </source>
</evidence>
<evidence type="ECO:0000256" key="4">
    <source>
        <dbReference type="ARBA" id="ARBA00022598"/>
    </source>
</evidence>
<protein>
    <recommendedName>
        <fullName evidence="9">UDP-N-acetylmuramoylalanine--D-glutamate ligase</fullName>
        <ecNumber evidence="9">6.3.2.9</ecNumber>
    </recommendedName>
    <alternativeName>
        <fullName evidence="9">D-glutamic acid-adding enzyme</fullName>
    </alternativeName>
    <alternativeName>
        <fullName evidence="9">UDP-N-acetylmuramoyl-L-alanyl-D-glutamate synthetase</fullName>
    </alternativeName>
</protein>
<keyword evidence="9" id="KW-0961">Cell wall biogenesis/degradation</keyword>
<comment type="catalytic activity">
    <reaction evidence="9">
        <text>UDP-N-acetyl-alpha-D-muramoyl-L-alanine + D-glutamate + ATP = UDP-N-acetyl-alpha-D-muramoyl-L-alanyl-D-glutamate + ADP + phosphate + H(+)</text>
        <dbReference type="Rhea" id="RHEA:16429"/>
        <dbReference type="ChEBI" id="CHEBI:15378"/>
        <dbReference type="ChEBI" id="CHEBI:29986"/>
        <dbReference type="ChEBI" id="CHEBI:30616"/>
        <dbReference type="ChEBI" id="CHEBI:43474"/>
        <dbReference type="ChEBI" id="CHEBI:83898"/>
        <dbReference type="ChEBI" id="CHEBI:83900"/>
        <dbReference type="ChEBI" id="CHEBI:456216"/>
        <dbReference type="EC" id="6.3.2.9"/>
    </reaction>
</comment>
<dbReference type="InterPro" id="IPR013221">
    <property type="entry name" value="Mur_ligase_cen"/>
</dbReference>
<dbReference type="PANTHER" id="PTHR43692:SF1">
    <property type="entry name" value="UDP-N-ACETYLMURAMOYLALANINE--D-GLUTAMATE LIGASE"/>
    <property type="match status" value="1"/>
</dbReference>
<dbReference type="InterPro" id="IPR018109">
    <property type="entry name" value="Folylpolyglutamate_synth_CS"/>
</dbReference>
<dbReference type="InterPro" id="IPR005762">
    <property type="entry name" value="MurD"/>
</dbReference>
<dbReference type="GO" id="GO:0051301">
    <property type="term" value="P:cell division"/>
    <property type="evidence" value="ECO:0007669"/>
    <property type="project" value="UniProtKB-KW"/>
</dbReference>
<keyword evidence="6 9" id="KW-0547">Nucleotide-binding</keyword>
<dbReference type="GO" id="GO:0005737">
    <property type="term" value="C:cytoplasm"/>
    <property type="evidence" value="ECO:0007669"/>
    <property type="project" value="UniProtKB-SubCell"/>
</dbReference>
<keyword evidence="3 9" id="KW-0963">Cytoplasm</keyword>
<dbReference type="SUPFAM" id="SSF53623">
    <property type="entry name" value="MurD-like peptide ligases, catalytic domain"/>
    <property type="match status" value="1"/>
</dbReference>
<dbReference type="PANTHER" id="PTHR43692">
    <property type="entry name" value="UDP-N-ACETYLMURAMOYLALANINE--D-GLUTAMATE LIGASE"/>
    <property type="match status" value="1"/>
</dbReference>
<dbReference type="GO" id="GO:0008764">
    <property type="term" value="F:UDP-N-acetylmuramoylalanine-D-glutamate ligase activity"/>
    <property type="evidence" value="ECO:0007669"/>
    <property type="project" value="UniProtKB-UniRule"/>
</dbReference>
<proteinExistence type="inferred from homology"/>
<evidence type="ECO:0000256" key="1">
    <source>
        <dbReference type="ARBA" id="ARBA00004496"/>
    </source>
</evidence>
<dbReference type="GO" id="GO:0004326">
    <property type="term" value="F:tetrahydrofolylpolyglutamate synthase activity"/>
    <property type="evidence" value="ECO:0007669"/>
    <property type="project" value="InterPro"/>
</dbReference>
<dbReference type="HAMAP" id="MF_00639">
    <property type="entry name" value="MurD"/>
    <property type="match status" value="1"/>
</dbReference>
<feature type="domain" description="Mur ligase central" evidence="10">
    <location>
        <begin position="121"/>
        <end position="303"/>
    </location>
</feature>
<comment type="subcellular location">
    <subcellularLocation>
        <location evidence="1 9">Cytoplasm</location>
    </subcellularLocation>
</comment>
<dbReference type="InterPro" id="IPR036291">
    <property type="entry name" value="NAD(P)-bd_dom_sf"/>
</dbReference>
<dbReference type="GO" id="GO:0008360">
    <property type="term" value="P:regulation of cell shape"/>
    <property type="evidence" value="ECO:0007669"/>
    <property type="project" value="UniProtKB-KW"/>
</dbReference>
<dbReference type="EC" id="6.3.2.9" evidence="9"/>
<dbReference type="SUPFAM" id="SSF53244">
    <property type="entry name" value="MurD-like peptide ligases, peptide-binding domain"/>
    <property type="match status" value="1"/>
</dbReference>
<dbReference type="NCBIfam" id="TIGR01087">
    <property type="entry name" value="murD"/>
    <property type="match status" value="1"/>
</dbReference>
<dbReference type="InterPro" id="IPR036615">
    <property type="entry name" value="Mur_ligase_C_dom_sf"/>
</dbReference>
<comment type="caution">
    <text evidence="11">The sequence shown here is derived from an EMBL/GenBank/DDBJ whole genome shotgun (WGS) entry which is preliminary data.</text>
</comment>
<dbReference type="Gene3D" id="3.40.1190.10">
    <property type="entry name" value="Mur-like, catalytic domain"/>
    <property type="match status" value="1"/>
</dbReference>
<name>A0A7C5LS66_9PROT</name>
<accession>A0A7C5LS66</accession>
<dbReference type="PROSITE" id="PS01011">
    <property type="entry name" value="FOLYLPOLYGLU_SYNT_1"/>
    <property type="match status" value="1"/>
</dbReference>
<keyword evidence="4 9" id="KW-0436">Ligase</keyword>
<evidence type="ECO:0000313" key="11">
    <source>
        <dbReference type="EMBL" id="HHL42194.1"/>
    </source>
</evidence>
<dbReference type="EMBL" id="DRMJ01000054">
    <property type="protein sequence ID" value="HHL42194.1"/>
    <property type="molecule type" value="Genomic_DNA"/>
</dbReference>
<reference evidence="11" key="1">
    <citation type="journal article" date="2020" name="mSystems">
        <title>Genome- and Community-Level Interaction Insights into Carbon Utilization and Element Cycling Functions of Hydrothermarchaeota in Hydrothermal Sediment.</title>
        <authorList>
            <person name="Zhou Z."/>
            <person name="Liu Y."/>
            <person name="Xu W."/>
            <person name="Pan J."/>
            <person name="Luo Z.H."/>
            <person name="Li M."/>
        </authorList>
    </citation>
    <scope>NUCLEOTIDE SEQUENCE [LARGE SCALE GENOMIC DNA]</scope>
    <source>
        <strain evidence="11">HyVt-485</strain>
    </source>
</reference>
<evidence type="ECO:0000256" key="8">
    <source>
        <dbReference type="ARBA" id="ARBA00023306"/>
    </source>
</evidence>
<dbReference type="Proteomes" id="UP000885830">
    <property type="component" value="Unassembled WGS sequence"/>
</dbReference>
<dbReference type="GO" id="GO:0071555">
    <property type="term" value="P:cell wall organization"/>
    <property type="evidence" value="ECO:0007669"/>
    <property type="project" value="UniProtKB-KW"/>
</dbReference>
<keyword evidence="5 9" id="KW-0132">Cell division</keyword>
<evidence type="ECO:0000256" key="2">
    <source>
        <dbReference type="ARBA" id="ARBA00004752"/>
    </source>
</evidence>
<dbReference type="GO" id="GO:0005524">
    <property type="term" value="F:ATP binding"/>
    <property type="evidence" value="ECO:0007669"/>
    <property type="project" value="UniProtKB-UniRule"/>
</dbReference>
<dbReference type="Gene3D" id="3.40.50.720">
    <property type="entry name" value="NAD(P)-binding Rossmann-like Domain"/>
    <property type="match status" value="1"/>
</dbReference>
<dbReference type="Gene3D" id="3.90.190.20">
    <property type="entry name" value="Mur ligase, C-terminal domain"/>
    <property type="match status" value="1"/>
</dbReference>
<dbReference type="SUPFAM" id="SSF51735">
    <property type="entry name" value="NAD(P)-binding Rossmann-fold domains"/>
    <property type="match status" value="1"/>
</dbReference>
<keyword evidence="8 9" id="KW-0131">Cell cycle</keyword>
<evidence type="ECO:0000256" key="5">
    <source>
        <dbReference type="ARBA" id="ARBA00022618"/>
    </source>
</evidence>
<dbReference type="Pfam" id="PF08245">
    <property type="entry name" value="Mur_ligase_M"/>
    <property type="match status" value="1"/>
</dbReference>
<comment type="similarity">
    <text evidence="9">Belongs to the MurCDEF family.</text>
</comment>
<evidence type="ECO:0000259" key="10">
    <source>
        <dbReference type="Pfam" id="PF08245"/>
    </source>
</evidence>
<keyword evidence="9" id="KW-0573">Peptidoglycan synthesis</keyword>
<feature type="binding site" evidence="9">
    <location>
        <begin position="123"/>
        <end position="129"/>
    </location>
    <ligand>
        <name>ATP</name>
        <dbReference type="ChEBI" id="CHEBI:30616"/>
    </ligand>
</feature>
<evidence type="ECO:0000256" key="7">
    <source>
        <dbReference type="ARBA" id="ARBA00022840"/>
    </source>
</evidence>
<organism evidence="11">
    <name type="scientific">Hellea balneolensis</name>
    <dbReference type="NCBI Taxonomy" id="287478"/>
    <lineage>
        <taxon>Bacteria</taxon>
        <taxon>Pseudomonadati</taxon>
        <taxon>Pseudomonadota</taxon>
        <taxon>Alphaproteobacteria</taxon>
        <taxon>Maricaulales</taxon>
        <taxon>Robiginitomaculaceae</taxon>
        <taxon>Hellea</taxon>
    </lineage>
</organism>
<dbReference type="UniPathway" id="UPA00219"/>
<keyword evidence="7 9" id="KW-0067">ATP-binding</keyword>
<evidence type="ECO:0000256" key="9">
    <source>
        <dbReference type="HAMAP-Rule" id="MF_00639"/>
    </source>
</evidence>
<comment type="function">
    <text evidence="9">Cell wall formation. Catalyzes the addition of glutamate to the nucleotide precursor UDP-N-acetylmuramoyl-L-alanine (UMA).</text>
</comment>
<evidence type="ECO:0000256" key="6">
    <source>
        <dbReference type="ARBA" id="ARBA00022741"/>
    </source>
</evidence>
<dbReference type="GO" id="GO:0009252">
    <property type="term" value="P:peptidoglycan biosynthetic process"/>
    <property type="evidence" value="ECO:0007669"/>
    <property type="project" value="UniProtKB-UniRule"/>
</dbReference>
<gene>
    <name evidence="9" type="primary">murD</name>
    <name evidence="11" type="ORF">ENJ42_01125</name>
</gene>
<keyword evidence="9" id="KW-0133">Cell shape</keyword>